<dbReference type="EMBL" id="JWHU01000034">
    <property type="protein sequence ID" value="KIU19891.1"/>
    <property type="molecule type" value="Genomic_DNA"/>
</dbReference>
<sequence length="431" mass="46184">MTIQTGLNGQLRVASDKSITHRAIILGALAVGVTRINHPLLSADTWQTIHAVEQLGVSVEVTEDQALIIKSPGALAIRSNHFQQPLQFDFGNSGTTTRLMIGVLAGLRIPATITGDASLTRRPMNRIVALLANYGAEIQTTDGHLPVTIRSGITSDAINETLAVPSAQVKTSLMLAGLSAGISVVIFDDFKTRNHTENMLSSFGVAVDCQAEMIFVAGDQQLVATTVTVPADMSAAAFWLVGATLQPHSDVVLADVNVNETRSGILKVLRRMGANITLMHKRLQNGESIADIRIRSADMLIGTTIAGMEVPTMIDELPILALALAVAQGDSRVLDASELRIKESNRIVTVTKTLQAFGAQINETPDGFVIAGVDQLQAPNQPLVDYDDHRIAMLQAVAKLLTSNVKLREEIGTIAVSYPDFYKDLAVLIDD</sequence>
<dbReference type="STRING" id="137591.AO080_07670"/>
<dbReference type="NCBIfam" id="TIGR01356">
    <property type="entry name" value="aroA"/>
    <property type="match status" value="1"/>
</dbReference>
<comment type="caution">
    <text evidence="10">The sequence shown here is derived from an EMBL/GenBank/DDBJ whole genome shotgun (WGS) entry which is preliminary data.</text>
</comment>
<feature type="binding site" evidence="8">
    <location>
        <position position="342"/>
    </location>
    <ligand>
        <name>3-phosphoshikimate</name>
        <dbReference type="ChEBI" id="CHEBI:145989"/>
    </ligand>
</feature>
<comment type="pathway">
    <text evidence="1 8">Metabolic intermediate biosynthesis; chorismate biosynthesis; chorismate from D-erythrose 4-phosphate and phosphoenolpyruvate: step 6/7.</text>
</comment>
<dbReference type="HAMAP" id="MF_00210">
    <property type="entry name" value="EPSP_synth"/>
    <property type="match status" value="1"/>
</dbReference>
<dbReference type="Proteomes" id="UP000032287">
    <property type="component" value="Unassembled WGS sequence"/>
</dbReference>
<name>A0A0D1LV79_9LACO</name>
<evidence type="ECO:0000313" key="11">
    <source>
        <dbReference type="Proteomes" id="UP000032287"/>
    </source>
</evidence>
<reference evidence="10 11" key="1">
    <citation type="journal article" date="2015" name="Microbiology (Mosc.)">
        <title>Genomics of the Weissella cibaria species with an examination of its metabolic traits.</title>
        <authorList>
            <person name="Lynch K.M."/>
            <person name="Lucid A."/>
            <person name="Arendt E.K."/>
            <person name="Sleator R.D."/>
            <person name="Lucey B."/>
            <person name="Coffey A."/>
        </authorList>
    </citation>
    <scope>NUCLEOTIDE SEQUENCE [LARGE SCALE GENOMIC DNA]</scope>
    <source>
        <strain evidence="10 11">MG1</strain>
    </source>
</reference>
<dbReference type="PANTHER" id="PTHR21090">
    <property type="entry name" value="AROM/DEHYDROQUINATE SYNTHASE"/>
    <property type="match status" value="1"/>
</dbReference>
<comment type="function">
    <text evidence="8">Catalyzes the transfer of the enolpyruvyl moiety of phosphoenolpyruvate (PEP) to the 5-hydroxyl of shikimate-3-phosphate (S3P) to produce enolpyruvyl shikimate-3-phosphate and inorganic phosphate.</text>
</comment>
<dbReference type="InterPro" id="IPR006264">
    <property type="entry name" value="EPSP_synthase"/>
</dbReference>
<feature type="binding site" evidence="8">
    <location>
        <position position="166"/>
    </location>
    <ligand>
        <name>3-phosphoshikimate</name>
        <dbReference type="ChEBI" id="CHEBI:145989"/>
    </ligand>
</feature>
<evidence type="ECO:0000259" key="9">
    <source>
        <dbReference type="Pfam" id="PF00275"/>
    </source>
</evidence>
<dbReference type="InterPro" id="IPR001986">
    <property type="entry name" value="Enolpyruvate_Tfrase_dom"/>
</dbReference>
<keyword evidence="5 8" id="KW-0808">Transferase</keyword>
<dbReference type="Gene3D" id="3.65.10.10">
    <property type="entry name" value="Enolpyruvate transferase domain"/>
    <property type="match status" value="2"/>
</dbReference>
<evidence type="ECO:0000256" key="5">
    <source>
        <dbReference type="ARBA" id="ARBA00022679"/>
    </source>
</evidence>
<feature type="active site" description="Proton acceptor" evidence="8">
    <location>
        <position position="315"/>
    </location>
</feature>
<comment type="similarity">
    <text evidence="2 8">Belongs to the EPSP synthase family.</text>
</comment>
<organism evidence="10 11">
    <name type="scientific">Weissella cibaria</name>
    <dbReference type="NCBI Taxonomy" id="137591"/>
    <lineage>
        <taxon>Bacteria</taxon>
        <taxon>Bacillati</taxon>
        <taxon>Bacillota</taxon>
        <taxon>Bacilli</taxon>
        <taxon>Lactobacillales</taxon>
        <taxon>Lactobacillaceae</taxon>
        <taxon>Weissella</taxon>
    </lineage>
</organism>
<comment type="catalytic activity">
    <reaction evidence="7">
        <text>3-phosphoshikimate + phosphoenolpyruvate = 5-O-(1-carboxyvinyl)-3-phosphoshikimate + phosphate</text>
        <dbReference type="Rhea" id="RHEA:21256"/>
        <dbReference type="ChEBI" id="CHEBI:43474"/>
        <dbReference type="ChEBI" id="CHEBI:57701"/>
        <dbReference type="ChEBI" id="CHEBI:58702"/>
        <dbReference type="ChEBI" id="CHEBI:145989"/>
        <dbReference type="EC" id="2.5.1.19"/>
    </reaction>
    <physiologicalReaction direction="left-to-right" evidence="7">
        <dbReference type="Rhea" id="RHEA:21257"/>
    </physiologicalReaction>
</comment>
<dbReference type="FunFam" id="3.65.10.10:FF:000005">
    <property type="entry name" value="3-phosphoshikimate 1-carboxyvinyltransferase"/>
    <property type="match status" value="1"/>
</dbReference>
<dbReference type="eggNOG" id="COG0128">
    <property type="taxonomic scope" value="Bacteria"/>
</dbReference>
<feature type="binding site" evidence="8">
    <location>
        <position position="346"/>
    </location>
    <ligand>
        <name>phosphoenolpyruvate</name>
        <dbReference type="ChEBI" id="CHEBI:58702"/>
    </ligand>
</feature>
<proteinExistence type="inferred from homology"/>
<dbReference type="AlphaFoldDB" id="A0A0D1LV79"/>
<keyword evidence="3 8" id="KW-0963">Cytoplasm</keyword>
<dbReference type="GO" id="GO:0009073">
    <property type="term" value="P:aromatic amino acid family biosynthetic process"/>
    <property type="evidence" value="ECO:0007669"/>
    <property type="project" value="UniProtKB-KW"/>
</dbReference>
<dbReference type="PIRSF" id="PIRSF000505">
    <property type="entry name" value="EPSPS"/>
    <property type="match status" value="1"/>
</dbReference>
<dbReference type="PROSITE" id="PS00104">
    <property type="entry name" value="EPSP_SYNTHASE_1"/>
    <property type="match status" value="1"/>
</dbReference>
<dbReference type="GO" id="GO:0005737">
    <property type="term" value="C:cytoplasm"/>
    <property type="evidence" value="ECO:0007669"/>
    <property type="project" value="UniProtKB-SubCell"/>
</dbReference>
<dbReference type="RefSeq" id="WP_043712124.1">
    <property type="nucleotide sequence ID" value="NZ_JALOCT010000001.1"/>
</dbReference>
<feature type="binding site" evidence="8">
    <location>
        <position position="94"/>
    </location>
    <ligand>
        <name>phosphoenolpyruvate</name>
        <dbReference type="ChEBI" id="CHEBI:58702"/>
    </ligand>
</feature>
<feature type="binding site" evidence="8">
    <location>
        <position position="168"/>
    </location>
    <ligand>
        <name>phosphoenolpyruvate</name>
        <dbReference type="ChEBI" id="CHEBI:58702"/>
    </ligand>
</feature>
<dbReference type="GO" id="GO:0003866">
    <property type="term" value="F:3-phosphoshikimate 1-carboxyvinyltransferase activity"/>
    <property type="evidence" value="ECO:0007669"/>
    <property type="project" value="UniProtKB-UniRule"/>
</dbReference>
<feature type="binding site" evidence="8">
    <location>
        <position position="17"/>
    </location>
    <ligand>
        <name>3-phosphoshikimate</name>
        <dbReference type="ChEBI" id="CHEBI:145989"/>
    </ligand>
</feature>
<feature type="binding site" evidence="8">
    <location>
        <position position="315"/>
    </location>
    <ligand>
        <name>3-phosphoshikimate</name>
        <dbReference type="ChEBI" id="CHEBI:145989"/>
    </ligand>
</feature>
<comment type="subunit">
    <text evidence="8">Monomer.</text>
</comment>
<feature type="binding site" evidence="8">
    <location>
        <position position="17"/>
    </location>
    <ligand>
        <name>phosphoenolpyruvate</name>
        <dbReference type="ChEBI" id="CHEBI:58702"/>
    </ligand>
</feature>
<feature type="binding site" evidence="8">
    <location>
        <position position="22"/>
    </location>
    <ligand>
        <name>3-phosphoshikimate</name>
        <dbReference type="ChEBI" id="CHEBI:145989"/>
    </ligand>
</feature>
<evidence type="ECO:0000313" key="10">
    <source>
        <dbReference type="EMBL" id="KIU19891.1"/>
    </source>
</evidence>
<dbReference type="PANTHER" id="PTHR21090:SF5">
    <property type="entry name" value="PENTAFUNCTIONAL AROM POLYPEPTIDE"/>
    <property type="match status" value="1"/>
</dbReference>
<dbReference type="GO" id="GO:0009423">
    <property type="term" value="P:chorismate biosynthetic process"/>
    <property type="evidence" value="ECO:0007669"/>
    <property type="project" value="UniProtKB-UniRule"/>
</dbReference>
<evidence type="ECO:0000256" key="1">
    <source>
        <dbReference type="ARBA" id="ARBA00004811"/>
    </source>
</evidence>
<evidence type="ECO:0000256" key="6">
    <source>
        <dbReference type="ARBA" id="ARBA00023141"/>
    </source>
</evidence>
<dbReference type="GO" id="GO:0008652">
    <property type="term" value="P:amino acid biosynthetic process"/>
    <property type="evidence" value="ECO:0007669"/>
    <property type="project" value="UniProtKB-KW"/>
</dbReference>
<evidence type="ECO:0000256" key="2">
    <source>
        <dbReference type="ARBA" id="ARBA00009948"/>
    </source>
</evidence>
<dbReference type="Pfam" id="PF00275">
    <property type="entry name" value="EPSP_synthase"/>
    <property type="match status" value="1"/>
</dbReference>
<protein>
    <recommendedName>
        <fullName evidence="8">3-phosphoshikimate 1-carboxyvinyltransferase</fullName>
        <ecNumber evidence="8">2.5.1.19</ecNumber>
    </recommendedName>
    <alternativeName>
        <fullName evidence="8">5-enolpyruvylshikimate-3-phosphate synthase</fullName>
        <shortName evidence="8">EPSP synthase</shortName>
        <shortName evidence="8">EPSPS</shortName>
    </alternativeName>
</protein>
<dbReference type="EC" id="2.5.1.19" evidence="8"/>
<feature type="binding site" evidence="8">
    <location>
        <position position="18"/>
    </location>
    <ligand>
        <name>3-phosphoshikimate</name>
        <dbReference type="ChEBI" id="CHEBI:145989"/>
    </ligand>
</feature>
<dbReference type="InterPro" id="IPR023193">
    <property type="entry name" value="EPSP_synthase_CS"/>
</dbReference>
<dbReference type="PATRIC" id="fig|137591.25.peg.1885"/>
<feature type="binding site" evidence="8">
    <location>
        <position position="122"/>
    </location>
    <ligand>
        <name>phosphoenolpyruvate</name>
        <dbReference type="ChEBI" id="CHEBI:58702"/>
    </ligand>
</feature>
<dbReference type="UniPathway" id="UPA00053">
    <property type="reaction ID" value="UER00089"/>
</dbReference>
<comment type="subcellular location">
    <subcellularLocation>
        <location evidence="8">Cytoplasm</location>
    </subcellularLocation>
</comment>
<feature type="binding site" evidence="8">
    <location>
        <position position="168"/>
    </location>
    <ligand>
        <name>3-phosphoshikimate</name>
        <dbReference type="ChEBI" id="CHEBI:145989"/>
    </ligand>
</feature>
<evidence type="ECO:0000256" key="8">
    <source>
        <dbReference type="HAMAP-Rule" id="MF_00210"/>
    </source>
</evidence>
<feature type="domain" description="Enolpyruvate transferase" evidence="9">
    <location>
        <begin position="3"/>
        <end position="425"/>
    </location>
</feature>
<dbReference type="InterPro" id="IPR036968">
    <property type="entry name" value="Enolpyruvate_Tfrase_sf"/>
</dbReference>
<accession>A0A0D1LV79</accession>
<comment type="caution">
    <text evidence="8">Lacks conserved residue(s) required for the propagation of feature annotation.</text>
</comment>
<gene>
    <name evidence="10" type="primary">aroA1_2</name>
    <name evidence="8" type="synonym">aroA</name>
    <name evidence="10" type="ORF">QX99_01914</name>
</gene>
<keyword evidence="4 8" id="KW-0028">Amino-acid biosynthesis</keyword>
<evidence type="ECO:0000256" key="7">
    <source>
        <dbReference type="ARBA" id="ARBA00044633"/>
    </source>
</evidence>
<keyword evidence="11" id="KW-1185">Reference proteome</keyword>
<evidence type="ECO:0000256" key="4">
    <source>
        <dbReference type="ARBA" id="ARBA00022605"/>
    </source>
</evidence>
<feature type="binding site" evidence="8">
    <location>
        <position position="390"/>
    </location>
    <ligand>
        <name>phosphoenolpyruvate</name>
        <dbReference type="ChEBI" id="CHEBI:58702"/>
    </ligand>
</feature>
<dbReference type="InterPro" id="IPR013792">
    <property type="entry name" value="RNA3'P_cycl/enolpyr_Trfase_a/b"/>
</dbReference>
<evidence type="ECO:0000256" key="3">
    <source>
        <dbReference type="ARBA" id="ARBA00022490"/>
    </source>
</evidence>
<dbReference type="PROSITE" id="PS00885">
    <property type="entry name" value="EPSP_SYNTHASE_2"/>
    <property type="match status" value="1"/>
</dbReference>
<keyword evidence="6 8" id="KW-0057">Aromatic amino acid biosynthesis</keyword>
<dbReference type="SUPFAM" id="SSF55205">
    <property type="entry name" value="EPT/RTPC-like"/>
    <property type="match status" value="1"/>
</dbReference>
<dbReference type="CDD" id="cd01556">
    <property type="entry name" value="EPSP_synthase"/>
    <property type="match status" value="1"/>
</dbReference>